<dbReference type="SMART" id="SM00437">
    <property type="entry name" value="TOP1Ac"/>
    <property type="match status" value="1"/>
</dbReference>
<dbReference type="InterPro" id="IPR006171">
    <property type="entry name" value="TOPRIM_dom"/>
</dbReference>
<dbReference type="GO" id="GO:0006281">
    <property type="term" value="P:DNA repair"/>
    <property type="evidence" value="ECO:0007669"/>
    <property type="project" value="TreeGrafter"/>
</dbReference>
<dbReference type="NCBIfam" id="NF005829">
    <property type="entry name" value="PRK07726.1"/>
    <property type="match status" value="1"/>
</dbReference>
<dbReference type="Pfam" id="PF01751">
    <property type="entry name" value="Toprim"/>
    <property type="match status" value="1"/>
</dbReference>
<feature type="region of interest" description="Disordered" evidence="12">
    <location>
        <begin position="427"/>
        <end position="464"/>
    </location>
</feature>
<feature type="domain" description="DNA topoisomerase type IA" evidence="13">
    <location>
        <begin position="124"/>
        <end position="217"/>
    </location>
</feature>
<dbReference type="KEGG" id="fax:FUAX_08910"/>
<dbReference type="CDD" id="cd00186">
    <property type="entry name" value="TOP1Ac"/>
    <property type="match status" value="1"/>
</dbReference>
<keyword evidence="6" id="KW-0238">DNA-binding</keyword>
<keyword evidence="4" id="KW-0479">Metal-binding</keyword>
<evidence type="ECO:0000256" key="4">
    <source>
        <dbReference type="ARBA" id="ARBA00022723"/>
    </source>
</evidence>
<dbReference type="InterPro" id="IPR025589">
    <property type="entry name" value="Toprim_C_rpt"/>
</dbReference>
<evidence type="ECO:0000256" key="11">
    <source>
        <dbReference type="ARBA" id="ARBA00032877"/>
    </source>
</evidence>
<gene>
    <name evidence="16" type="ORF">FUAX_08910</name>
</gene>
<dbReference type="InterPro" id="IPR013826">
    <property type="entry name" value="Topo_IA_cen_sub3"/>
</dbReference>
<dbReference type="GO" id="GO:0006265">
    <property type="term" value="P:DNA topological change"/>
    <property type="evidence" value="ECO:0007669"/>
    <property type="project" value="InterPro"/>
</dbReference>
<dbReference type="NCBIfam" id="TIGR01056">
    <property type="entry name" value="topB"/>
    <property type="match status" value="1"/>
</dbReference>
<dbReference type="EMBL" id="AP025314">
    <property type="protein sequence ID" value="BDD08459.1"/>
    <property type="molecule type" value="Genomic_DNA"/>
</dbReference>
<dbReference type="InterPro" id="IPR003601">
    <property type="entry name" value="Topo_IA_2"/>
</dbReference>
<dbReference type="PANTHER" id="PTHR11390:SF21">
    <property type="entry name" value="DNA TOPOISOMERASE 3-ALPHA"/>
    <property type="match status" value="1"/>
</dbReference>
<dbReference type="GO" id="GO:0003917">
    <property type="term" value="F:DNA topoisomerase type I (single strand cut, ATP-independent) activity"/>
    <property type="evidence" value="ECO:0007669"/>
    <property type="project" value="UniProtKB-EC"/>
</dbReference>
<feature type="compositionally biased region" description="Basic and acidic residues" evidence="12">
    <location>
        <begin position="450"/>
        <end position="464"/>
    </location>
</feature>
<evidence type="ECO:0000256" key="10">
    <source>
        <dbReference type="ARBA" id="ARBA00032235"/>
    </source>
</evidence>
<dbReference type="GO" id="GO:0003677">
    <property type="term" value="F:DNA binding"/>
    <property type="evidence" value="ECO:0007669"/>
    <property type="project" value="UniProtKB-KW"/>
</dbReference>
<feature type="domain" description="DNA topoisomerase type IA DNA-binding" evidence="14">
    <location>
        <begin position="258"/>
        <end position="538"/>
    </location>
</feature>
<dbReference type="GO" id="GO:0006310">
    <property type="term" value="P:DNA recombination"/>
    <property type="evidence" value="ECO:0007669"/>
    <property type="project" value="TreeGrafter"/>
</dbReference>
<dbReference type="InterPro" id="IPR013825">
    <property type="entry name" value="Topo_IA_cen_sub2"/>
</dbReference>
<dbReference type="SMART" id="SM00436">
    <property type="entry name" value="TOP1Bc"/>
    <property type="match status" value="1"/>
</dbReference>
<evidence type="ECO:0000256" key="9">
    <source>
        <dbReference type="ARBA" id="ARBA00031985"/>
    </source>
</evidence>
<evidence type="ECO:0000256" key="12">
    <source>
        <dbReference type="SAM" id="MobiDB-lite"/>
    </source>
</evidence>
<organism evidence="16 17">
    <name type="scientific">Fulvitalea axinellae</name>
    <dbReference type="NCBI Taxonomy" id="1182444"/>
    <lineage>
        <taxon>Bacteria</taxon>
        <taxon>Pseudomonadati</taxon>
        <taxon>Bacteroidota</taxon>
        <taxon>Cytophagia</taxon>
        <taxon>Cytophagales</taxon>
        <taxon>Persicobacteraceae</taxon>
        <taxon>Fulvitalea</taxon>
    </lineage>
</organism>
<proteinExistence type="inferred from homology"/>
<keyword evidence="17" id="KW-1185">Reference proteome</keyword>
<evidence type="ECO:0000259" key="14">
    <source>
        <dbReference type="SMART" id="SM00437"/>
    </source>
</evidence>
<dbReference type="Pfam" id="PF13342">
    <property type="entry name" value="Toprim_Crpt"/>
    <property type="match status" value="2"/>
</dbReference>
<feature type="domain" description="Toprim" evidence="15">
    <location>
        <begin position="1"/>
        <end position="124"/>
    </location>
</feature>
<dbReference type="EC" id="5.6.2.1" evidence="3"/>
<evidence type="ECO:0000256" key="5">
    <source>
        <dbReference type="ARBA" id="ARBA00023029"/>
    </source>
</evidence>
<evidence type="ECO:0000256" key="8">
    <source>
        <dbReference type="ARBA" id="ARBA00030003"/>
    </source>
</evidence>
<evidence type="ECO:0000259" key="15">
    <source>
        <dbReference type="SMART" id="SM00493"/>
    </source>
</evidence>
<accession>A0AAU9C8X9</accession>
<dbReference type="Gene3D" id="3.40.50.140">
    <property type="match status" value="1"/>
</dbReference>
<dbReference type="InterPro" id="IPR034144">
    <property type="entry name" value="TOPRIM_TopoIII"/>
</dbReference>
<evidence type="ECO:0000259" key="13">
    <source>
        <dbReference type="SMART" id="SM00436"/>
    </source>
</evidence>
<feature type="compositionally biased region" description="Basic and acidic residues" evidence="12">
    <location>
        <begin position="427"/>
        <end position="439"/>
    </location>
</feature>
<evidence type="ECO:0000256" key="6">
    <source>
        <dbReference type="ARBA" id="ARBA00023125"/>
    </source>
</evidence>
<dbReference type="InterPro" id="IPR005738">
    <property type="entry name" value="TopoIII"/>
</dbReference>
<dbReference type="SMART" id="SM00493">
    <property type="entry name" value="TOPRIM"/>
    <property type="match status" value="1"/>
</dbReference>
<evidence type="ECO:0000313" key="16">
    <source>
        <dbReference type="EMBL" id="BDD08459.1"/>
    </source>
</evidence>
<dbReference type="InterPro" id="IPR013824">
    <property type="entry name" value="Topo_IA_cen_sub1"/>
</dbReference>
<keyword evidence="5" id="KW-0799">Topoisomerase</keyword>
<dbReference type="Proteomes" id="UP001348817">
    <property type="component" value="Chromosome"/>
</dbReference>
<dbReference type="PANTHER" id="PTHR11390">
    <property type="entry name" value="PROKARYOTIC DNA TOPOISOMERASE"/>
    <property type="match status" value="1"/>
</dbReference>
<protein>
    <recommendedName>
        <fullName evidence="3">DNA topoisomerase</fullName>
        <ecNumber evidence="3">5.6.2.1</ecNumber>
    </recommendedName>
    <alternativeName>
        <fullName evidence="11">Omega-protein</fullName>
    </alternativeName>
    <alternativeName>
        <fullName evidence="10">Relaxing enzyme</fullName>
    </alternativeName>
    <alternativeName>
        <fullName evidence="8">Swivelase</fullName>
    </alternativeName>
    <alternativeName>
        <fullName evidence="9">Untwisting enzyme</fullName>
    </alternativeName>
</protein>
<reference evidence="16 17" key="1">
    <citation type="submission" date="2021-12" db="EMBL/GenBank/DDBJ databases">
        <title>Genome sequencing of bacteria with rrn-lacking chromosome and rrn-plasmid.</title>
        <authorList>
            <person name="Anda M."/>
            <person name="Iwasaki W."/>
        </authorList>
    </citation>
    <scope>NUCLEOTIDE SEQUENCE [LARGE SCALE GENOMIC DNA]</scope>
    <source>
        <strain evidence="16 17">DSM 100852</strain>
    </source>
</reference>
<evidence type="ECO:0000256" key="7">
    <source>
        <dbReference type="ARBA" id="ARBA00023235"/>
    </source>
</evidence>
<evidence type="ECO:0000256" key="2">
    <source>
        <dbReference type="ARBA" id="ARBA00009446"/>
    </source>
</evidence>
<dbReference type="InterPro" id="IPR013497">
    <property type="entry name" value="Topo_IA_cen"/>
</dbReference>
<keyword evidence="7" id="KW-0413">Isomerase</keyword>
<evidence type="ECO:0000256" key="3">
    <source>
        <dbReference type="ARBA" id="ARBA00012891"/>
    </source>
</evidence>
<name>A0AAU9C8X9_9BACT</name>
<dbReference type="SUPFAM" id="SSF56712">
    <property type="entry name" value="Prokaryotic type I DNA topoisomerase"/>
    <property type="match status" value="1"/>
</dbReference>
<dbReference type="RefSeq" id="WP_338393721.1">
    <property type="nucleotide sequence ID" value="NZ_AP025314.1"/>
</dbReference>
<dbReference type="CDD" id="cd03362">
    <property type="entry name" value="TOPRIM_TopoIA_TopoIII"/>
    <property type="match status" value="1"/>
</dbReference>
<dbReference type="GO" id="GO:0046872">
    <property type="term" value="F:metal ion binding"/>
    <property type="evidence" value="ECO:0007669"/>
    <property type="project" value="UniProtKB-KW"/>
</dbReference>
<dbReference type="Gene3D" id="2.70.20.10">
    <property type="entry name" value="Topoisomerase I, domain 3"/>
    <property type="match status" value="1"/>
</dbReference>
<comment type="catalytic activity">
    <reaction evidence="1">
        <text>ATP-independent breakage of single-stranded DNA, followed by passage and rejoining.</text>
        <dbReference type="EC" id="5.6.2.1"/>
    </reaction>
</comment>
<dbReference type="InterPro" id="IPR003602">
    <property type="entry name" value="Topo_IA_DNA-bd_dom"/>
</dbReference>
<comment type="similarity">
    <text evidence="2">Belongs to the type IA topoisomerase family.</text>
</comment>
<dbReference type="InterPro" id="IPR023405">
    <property type="entry name" value="Topo_IA_core_domain"/>
</dbReference>
<dbReference type="Pfam" id="PF01131">
    <property type="entry name" value="Topoisom_bac"/>
    <property type="match status" value="1"/>
</dbReference>
<evidence type="ECO:0000256" key="1">
    <source>
        <dbReference type="ARBA" id="ARBA00000213"/>
    </source>
</evidence>
<dbReference type="Gene3D" id="1.10.460.10">
    <property type="entry name" value="Topoisomerase I, domain 2"/>
    <property type="match status" value="1"/>
</dbReference>
<dbReference type="AlphaFoldDB" id="A0AAU9C8X9"/>
<evidence type="ECO:0000313" key="17">
    <source>
        <dbReference type="Proteomes" id="UP001348817"/>
    </source>
</evidence>
<sequence>MKVCIAEKPSVAREIATILGADRRHDGYFEGNGYQVTWTFGHLCTLKEPRDYVPEFGRWSLQTLPIIPPRFGVKVMDDDGVQKQFRTIAHLMGKAEEIINCGDAGQEGELIQRWVMLKAKVKCPVKRLWISSLTKEAILEGFKNLRPQEEFDRLYAAGSSRAMGDWLLGINATRAYTLKYGGGKGTLSIGRVQTPTLALIANRQKEIDNFKPEPYWELKTVYRNVRFAARSGKFTDKEKAKQALEKINPADFQIDSFEKKAGKELPPNLFDLTALQVECNKKFGFSADQTLKLVQGLYERKLVTYPRVDTVYLPNDIYPKVPGILKSMANYSALTEKLFNGKPLRKSAKVFNDKKVTDHHAIIPTNVTANHLGAEDFKVYETIAKRFVAVFYPDCKVSKTKVDGNAAQVPFRATGKQIVEPGWREVYGNDKPAEEKPTGEDEGQVMPEFRQGEKGPHAPDLAEKMTKPPKYYTEATLLRAMETAGKLVEDDTLREAMKENGIGRPSTRANIIETLFRRKYIIKQKKRLEATETGMRLVDTIHNDLLKSAELTGQWEHKLRLIEKGEYDVKTFIQEMRDLTGQVVREAKAGVAFTIVSEEAGKKKKARATAKKTPDETQCPKCKQGKLLKGKSAYGCARWKDGCDFKLPFVVAGKKLSDSQVNDLVSKGKTRLLKGLDLGGRKADGFLTLDASGNVGVEEKAPEKTACPACGGETLKGKNAYGCANWKQGCKFRLPFELYGKKLTDRQIQDLLTKGKTGLIKGFVEDGVKFGAKLSFNSEGVLKVEREG</sequence>
<dbReference type="PRINTS" id="PR00417">
    <property type="entry name" value="PRTPISMRASEI"/>
</dbReference>
<dbReference type="Gene3D" id="1.10.290.10">
    <property type="entry name" value="Topoisomerase I, domain 4"/>
    <property type="match status" value="1"/>
</dbReference>
<dbReference type="GO" id="GO:0043597">
    <property type="term" value="C:cytoplasmic replication fork"/>
    <property type="evidence" value="ECO:0007669"/>
    <property type="project" value="TreeGrafter"/>
</dbReference>
<dbReference type="InterPro" id="IPR000380">
    <property type="entry name" value="Topo_IA"/>
</dbReference>